<dbReference type="PATRIC" id="fig|45056.6.peg.542"/>
<dbReference type="KEGG" id="ladl:NCTC12735_00919"/>
<dbReference type="Proteomes" id="UP000054859">
    <property type="component" value="Unassembled WGS sequence"/>
</dbReference>
<keyword evidence="4" id="KW-1185">Reference proteome</keyword>
<accession>A0A0W0R498</accession>
<dbReference type="STRING" id="45056.Lade_0521"/>
<organism evidence="2 4">
    <name type="scientific">Legionella adelaidensis</name>
    <dbReference type="NCBI Taxonomy" id="45056"/>
    <lineage>
        <taxon>Bacteria</taxon>
        <taxon>Pseudomonadati</taxon>
        <taxon>Pseudomonadota</taxon>
        <taxon>Gammaproteobacteria</taxon>
        <taxon>Legionellales</taxon>
        <taxon>Legionellaceae</taxon>
        <taxon>Legionella</taxon>
    </lineage>
</organism>
<reference evidence="2 4" key="1">
    <citation type="submission" date="2015-11" db="EMBL/GenBank/DDBJ databases">
        <title>Identification of large and diverse effector repertoires of 38 Legionella species.</title>
        <authorList>
            <person name="Burstein D."/>
            <person name="Amaro F."/>
            <person name="Zusman T."/>
            <person name="Lifshitz Z."/>
            <person name="Cohen O."/>
            <person name="Gilbert J.A."/>
            <person name="Pupko T."/>
            <person name="Shuman H.A."/>
            <person name="Segal G."/>
        </authorList>
    </citation>
    <scope>NUCLEOTIDE SEQUENCE [LARGE SCALE GENOMIC DNA]</scope>
    <source>
        <strain evidence="2 4">1762-AUS-E</strain>
    </source>
</reference>
<dbReference type="EMBL" id="LNKA01000001">
    <property type="protein sequence ID" value="KTC65863.1"/>
    <property type="molecule type" value="Genomic_DNA"/>
</dbReference>
<evidence type="ECO:0000313" key="4">
    <source>
        <dbReference type="Proteomes" id="UP000054859"/>
    </source>
</evidence>
<evidence type="ECO:0000313" key="3">
    <source>
        <dbReference type="EMBL" id="VEH85293.1"/>
    </source>
</evidence>
<dbReference type="RefSeq" id="WP_058461588.1">
    <property type="nucleotide sequence ID" value="NZ_CAAAHS010000004.1"/>
</dbReference>
<proteinExistence type="predicted"/>
<reference evidence="3 5" key="2">
    <citation type="submission" date="2018-12" db="EMBL/GenBank/DDBJ databases">
        <authorList>
            <consortium name="Pathogen Informatics"/>
        </authorList>
    </citation>
    <scope>NUCLEOTIDE SEQUENCE [LARGE SCALE GENOMIC DNA]</scope>
    <source>
        <strain evidence="3 5">NCTC12735</strain>
        <plasmid evidence="5">12</plasmid>
    </source>
</reference>
<dbReference type="AlphaFoldDB" id="A0A0W0R498"/>
<dbReference type="Proteomes" id="UP000281170">
    <property type="component" value="Plasmid 12"/>
</dbReference>
<gene>
    <name evidence="2" type="ORF">Lade_0521</name>
    <name evidence="3" type="ORF">NCTC12735_00919</name>
</gene>
<dbReference type="EMBL" id="LR134421">
    <property type="protein sequence ID" value="VEH85293.1"/>
    <property type="molecule type" value="Genomic_DNA"/>
</dbReference>
<sequence>MKYIFFIVASLFASLGFAAPSVGQWECMAFDSREKSYEATGETLHQAMQAAQSLCNRSTKEKCRVAQNFCMEGPATPQDVRCVVTDNYGRSFTGSGNNACKKALATCNNWVFHEGDDITGNTCTVSHRDQ</sequence>
<evidence type="ECO:0000256" key="1">
    <source>
        <dbReference type="SAM" id="SignalP"/>
    </source>
</evidence>
<evidence type="ECO:0000313" key="2">
    <source>
        <dbReference type="EMBL" id="KTC65863.1"/>
    </source>
</evidence>
<evidence type="ECO:0000313" key="5">
    <source>
        <dbReference type="Proteomes" id="UP000281170"/>
    </source>
</evidence>
<feature type="chain" id="PRO_5036002965" description="DUF4189 domain-containing protein" evidence="1">
    <location>
        <begin position="19"/>
        <end position="130"/>
    </location>
</feature>
<name>A0A0W0R498_9GAMM</name>
<keyword evidence="1" id="KW-0732">Signal</keyword>
<dbReference type="OrthoDB" id="5637429at2"/>
<protein>
    <recommendedName>
        <fullName evidence="6">DUF4189 domain-containing protein</fullName>
    </recommendedName>
</protein>
<geneLocation type="plasmid" evidence="3 5">
    <name>12</name>
</geneLocation>
<keyword evidence="3" id="KW-0614">Plasmid</keyword>
<evidence type="ECO:0008006" key="6">
    <source>
        <dbReference type="Google" id="ProtNLM"/>
    </source>
</evidence>
<feature type="signal peptide" evidence="1">
    <location>
        <begin position="1"/>
        <end position="18"/>
    </location>
</feature>